<feature type="domain" description="CHAT" evidence="1">
    <location>
        <begin position="727"/>
        <end position="1018"/>
    </location>
</feature>
<evidence type="ECO:0000313" key="2">
    <source>
        <dbReference type="EMBL" id="TFK18594.1"/>
    </source>
</evidence>
<dbReference type="Gene3D" id="1.25.40.10">
    <property type="entry name" value="Tetratricopeptide repeat domain"/>
    <property type="match status" value="2"/>
</dbReference>
<dbReference type="OrthoDB" id="9991317at2759"/>
<dbReference type="PANTHER" id="PTHR19959:SF119">
    <property type="entry name" value="FUNGAL LIPASE-LIKE DOMAIN-CONTAINING PROTEIN"/>
    <property type="match status" value="1"/>
</dbReference>
<dbReference type="PANTHER" id="PTHR19959">
    <property type="entry name" value="KINESIN LIGHT CHAIN"/>
    <property type="match status" value="1"/>
</dbReference>
<accession>A0A5C3KFE9</accession>
<proteinExistence type="predicted"/>
<dbReference type="AlphaFoldDB" id="A0A5C3KFE9"/>
<dbReference type="STRING" id="230819.A0A5C3KFE9"/>
<evidence type="ECO:0000259" key="1">
    <source>
        <dbReference type="Pfam" id="PF12770"/>
    </source>
</evidence>
<evidence type="ECO:0000313" key="3">
    <source>
        <dbReference type="Proteomes" id="UP000307440"/>
    </source>
</evidence>
<dbReference type="SUPFAM" id="SSF48452">
    <property type="entry name" value="TPR-like"/>
    <property type="match status" value="1"/>
</dbReference>
<name>A0A5C3KFE9_COPMA</name>
<gene>
    <name evidence="2" type="ORF">FA15DRAFT_249760</name>
</gene>
<protein>
    <recommendedName>
        <fullName evidence="1">CHAT domain-containing protein</fullName>
    </recommendedName>
</protein>
<reference evidence="2 3" key="1">
    <citation type="journal article" date="2019" name="Nat. Ecol. Evol.">
        <title>Megaphylogeny resolves global patterns of mushroom evolution.</title>
        <authorList>
            <person name="Varga T."/>
            <person name="Krizsan K."/>
            <person name="Foldi C."/>
            <person name="Dima B."/>
            <person name="Sanchez-Garcia M."/>
            <person name="Sanchez-Ramirez S."/>
            <person name="Szollosi G.J."/>
            <person name="Szarkandi J.G."/>
            <person name="Papp V."/>
            <person name="Albert L."/>
            <person name="Andreopoulos W."/>
            <person name="Angelini C."/>
            <person name="Antonin V."/>
            <person name="Barry K.W."/>
            <person name="Bougher N.L."/>
            <person name="Buchanan P."/>
            <person name="Buyck B."/>
            <person name="Bense V."/>
            <person name="Catcheside P."/>
            <person name="Chovatia M."/>
            <person name="Cooper J."/>
            <person name="Damon W."/>
            <person name="Desjardin D."/>
            <person name="Finy P."/>
            <person name="Geml J."/>
            <person name="Haridas S."/>
            <person name="Hughes K."/>
            <person name="Justo A."/>
            <person name="Karasinski D."/>
            <person name="Kautmanova I."/>
            <person name="Kiss B."/>
            <person name="Kocsube S."/>
            <person name="Kotiranta H."/>
            <person name="LaButti K.M."/>
            <person name="Lechner B.E."/>
            <person name="Liimatainen K."/>
            <person name="Lipzen A."/>
            <person name="Lukacs Z."/>
            <person name="Mihaltcheva S."/>
            <person name="Morgado L.N."/>
            <person name="Niskanen T."/>
            <person name="Noordeloos M.E."/>
            <person name="Ohm R.A."/>
            <person name="Ortiz-Santana B."/>
            <person name="Ovrebo C."/>
            <person name="Racz N."/>
            <person name="Riley R."/>
            <person name="Savchenko A."/>
            <person name="Shiryaev A."/>
            <person name="Soop K."/>
            <person name="Spirin V."/>
            <person name="Szebenyi C."/>
            <person name="Tomsovsky M."/>
            <person name="Tulloss R.E."/>
            <person name="Uehling J."/>
            <person name="Grigoriev I.V."/>
            <person name="Vagvolgyi C."/>
            <person name="Papp T."/>
            <person name="Martin F.M."/>
            <person name="Miettinen O."/>
            <person name="Hibbett D.S."/>
            <person name="Nagy L.G."/>
        </authorList>
    </citation>
    <scope>NUCLEOTIDE SEQUENCE [LARGE SCALE GENOMIC DNA]</scope>
    <source>
        <strain evidence="2 3">CBS 121175</strain>
    </source>
</reference>
<keyword evidence="3" id="KW-1185">Reference proteome</keyword>
<dbReference type="InterPro" id="IPR024983">
    <property type="entry name" value="CHAT_dom"/>
</dbReference>
<organism evidence="2 3">
    <name type="scientific">Coprinopsis marcescibilis</name>
    <name type="common">Agaric fungus</name>
    <name type="synonym">Psathyrella marcescibilis</name>
    <dbReference type="NCBI Taxonomy" id="230819"/>
    <lineage>
        <taxon>Eukaryota</taxon>
        <taxon>Fungi</taxon>
        <taxon>Dikarya</taxon>
        <taxon>Basidiomycota</taxon>
        <taxon>Agaricomycotina</taxon>
        <taxon>Agaricomycetes</taxon>
        <taxon>Agaricomycetidae</taxon>
        <taxon>Agaricales</taxon>
        <taxon>Agaricineae</taxon>
        <taxon>Psathyrellaceae</taxon>
        <taxon>Coprinopsis</taxon>
    </lineage>
</organism>
<dbReference type="InterPro" id="IPR011990">
    <property type="entry name" value="TPR-like_helical_dom_sf"/>
</dbReference>
<dbReference type="Proteomes" id="UP000307440">
    <property type="component" value="Unassembled WGS sequence"/>
</dbReference>
<dbReference type="Pfam" id="PF12770">
    <property type="entry name" value="CHAT"/>
    <property type="match status" value="1"/>
</dbReference>
<sequence>MLLASLTDDDLQSLGDSCISRFEQGRDVSDIEQGLEVYKQLTQRPHIDQESFASRLQNLAHAFQLRFERTGTFSDIEEAISNNRKAVEATPSGNEHLVSRLTDLANTLALRFQRTGDVVDIDEAIATRRRAIDITPQRSANLQRLFKNLGISLQSRFQLRGELTDLESAIEAKKKAAGLISEGDHDDRPSILDSLANSYSILFESTSDMVALSEAISLHRQALDLTPSDHLNLSHFHNNLAASLFRRFERGRDLSDINQAIDFQRRVVQSTPSDHPGLSDELSNLGSYLQSRFERVEDLADLNEAISARQSALDRLSPGHPHRPSAMNSLALSFLTRSQQTNDLSDIDQAISLQEKAVDITPVDHKSFPGWLINLSSSFQERYQRTKNQTDIDKAIAHQERAIMLTPSGHADLIAYHSHLGNSFLFRVIQTGSLGDLEACMSHYKLVATQPIGDPNLKITAARYWASFSHQLYPSSSETIEAFDTVIRLLSLVAGLEQTIEQRHELLKDTPGLSELAAASACFVGRVDKAFEWLEHGRCLVWSQISQLRTPLQDLSLKHSDLARRLLETSTALERAGSRQLTNTSSATADEEAFSHIKLAKEWDNLLREVRGIPNFEHFLQPLPCSSLLQHLPPAGTIILISASNTHQDRCDAIALRPGLDKPIHIPLPSFSVDKGEQLRRDLICQLQFFGARSPDADTMQEGEIENRKPRRAPEEVIKSNNATKDILATLWTDLVKPILDGLSFSPKTSELPRIWWCTAGPLASLPVHAAGIYSKDAVKSNLFDYAVSSYTPTVAALTSRLKNPQKFPHHANGLLLVSQPDAPGQSSISGTTVEIDAIQKLAKKHGIKSLTLEGEKAGINPTLDNMKKFNSIHLACHAMQDEKEPLRSGFFLHDGRLDLSTIMQHNLPNANFAFLSACQTSAGEEQLSDEAVHLAAGMLAAGYRGVVATMWSIGDRYAPGVARDFYEYLLAGSLDGAEVDGSKASYALHYAIRKLQDKLEKSSERSLLAWAAYVHYGV</sequence>
<dbReference type="EMBL" id="ML210390">
    <property type="protein sequence ID" value="TFK18594.1"/>
    <property type="molecule type" value="Genomic_DNA"/>
</dbReference>